<evidence type="ECO:0000256" key="1">
    <source>
        <dbReference type="SAM" id="MobiDB-lite"/>
    </source>
</evidence>
<accession>A0A0F9DRE4</accession>
<organism evidence="2">
    <name type="scientific">marine sediment metagenome</name>
    <dbReference type="NCBI Taxonomy" id="412755"/>
    <lineage>
        <taxon>unclassified sequences</taxon>
        <taxon>metagenomes</taxon>
        <taxon>ecological metagenomes</taxon>
    </lineage>
</organism>
<name>A0A0F9DRE4_9ZZZZ</name>
<reference evidence="2" key="1">
    <citation type="journal article" date="2015" name="Nature">
        <title>Complex archaea that bridge the gap between prokaryotes and eukaryotes.</title>
        <authorList>
            <person name="Spang A."/>
            <person name="Saw J.H."/>
            <person name="Jorgensen S.L."/>
            <person name="Zaremba-Niedzwiedzka K."/>
            <person name="Martijn J."/>
            <person name="Lind A.E."/>
            <person name="van Eijk R."/>
            <person name="Schleper C."/>
            <person name="Guy L."/>
            <person name="Ettema T.J."/>
        </authorList>
    </citation>
    <scope>NUCLEOTIDE SEQUENCE</scope>
</reference>
<evidence type="ECO:0000313" key="2">
    <source>
        <dbReference type="EMBL" id="KKL14518.1"/>
    </source>
</evidence>
<protein>
    <submittedName>
        <fullName evidence="2">Uncharacterized protein</fullName>
    </submittedName>
</protein>
<gene>
    <name evidence="2" type="ORF">LCGC14_2514830</name>
</gene>
<comment type="caution">
    <text evidence="2">The sequence shown here is derived from an EMBL/GenBank/DDBJ whole genome shotgun (WGS) entry which is preliminary data.</text>
</comment>
<feature type="region of interest" description="Disordered" evidence="1">
    <location>
        <begin position="51"/>
        <end position="70"/>
    </location>
</feature>
<dbReference type="EMBL" id="LAZR01040426">
    <property type="protein sequence ID" value="KKL14518.1"/>
    <property type="molecule type" value="Genomic_DNA"/>
</dbReference>
<proteinExistence type="predicted"/>
<dbReference type="AlphaFoldDB" id="A0A0F9DRE4"/>
<feature type="compositionally biased region" description="Pro residues" evidence="1">
    <location>
        <begin position="61"/>
        <end position="70"/>
    </location>
</feature>
<sequence>MMNAEIAQHIDEAIKLLKGAASAYKHGVGGTATDKFDKGFSILERIDYELGQRPPAKHGSPPSPSPRLWC</sequence>